<dbReference type="FunCoup" id="A0A1S0UFF1">
    <property type="interactions" value="7"/>
</dbReference>
<dbReference type="RefSeq" id="XP_020305037.1">
    <property type="nucleotide sequence ID" value="XM_020451199.1"/>
</dbReference>
<evidence type="ECO:0000256" key="4">
    <source>
        <dbReference type="ARBA" id="ARBA00023136"/>
    </source>
</evidence>
<dbReference type="EMBL" id="JH712417">
    <property type="protein sequence ID" value="EJD74098.1"/>
    <property type="molecule type" value="Genomic_DNA"/>
</dbReference>
<dbReference type="GeneID" id="9951988"/>
<dbReference type="PANTHER" id="PTHR23017">
    <property type="entry name" value="SERPENTINE RECEPTOR, CLASS X"/>
    <property type="match status" value="1"/>
</dbReference>
<proteinExistence type="predicted"/>
<dbReference type="Gene3D" id="1.20.1070.10">
    <property type="entry name" value="Rhodopsin 7-helix transmembrane proteins"/>
    <property type="match status" value="1"/>
</dbReference>
<evidence type="ECO:0000256" key="3">
    <source>
        <dbReference type="ARBA" id="ARBA00022989"/>
    </source>
</evidence>
<gene>
    <name evidence="7" type="ORF">LOAG_18536</name>
</gene>
<dbReference type="CDD" id="cd00637">
    <property type="entry name" value="7tm_classA_rhodopsin-like"/>
    <property type="match status" value="1"/>
</dbReference>
<dbReference type="GO" id="GO:0016020">
    <property type="term" value="C:membrane"/>
    <property type="evidence" value="ECO:0007669"/>
    <property type="project" value="UniProtKB-SubCell"/>
</dbReference>
<accession>A0A1S0UFF1</accession>
<dbReference type="AlphaFoldDB" id="A0A1S0UFF1"/>
<evidence type="ECO:0000313" key="7">
    <source>
        <dbReference type="EMBL" id="EJD74098.1"/>
    </source>
</evidence>
<dbReference type="CTD" id="9951988"/>
<organism evidence="7">
    <name type="scientific">Loa loa</name>
    <name type="common">Eye worm</name>
    <name type="synonym">Filaria loa</name>
    <dbReference type="NCBI Taxonomy" id="7209"/>
    <lineage>
        <taxon>Eukaryota</taxon>
        <taxon>Metazoa</taxon>
        <taxon>Ecdysozoa</taxon>
        <taxon>Nematoda</taxon>
        <taxon>Chromadorea</taxon>
        <taxon>Rhabditida</taxon>
        <taxon>Spirurina</taxon>
        <taxon>Spiruromorpha</taxon>
        <taxon>Filarioidea</taxon>
        <taxon>Onchocercidae</taxon>
        <taxon>Loa</taxon>
    </lineage>
</organism>
<feature type="domain" description="G-protein coupled receptors family 1 profile" evidence="6">
    <location>
        <begin position="27"/>
        <end position="172"/>
    </location>
</feature>
<feature type="transmembrane region" description="Helical" evidence="5">
    <location>
        <begin position="83"/>
        <end position="109"/>
    </location>
</feature>
<evidence type="ECO:0000256" key="5">
    <source>
        <dbReference type="SAM" id="Phobius"/>
    </source>
</evidence>
<feature type="non-terminal residue" evidence="7">
    <location>
        <position position="327"/>
    </location>
</feature>
<reference evidence="7" key="1">
    <citation type="submission" date="2012-04" db="EMBL/GenBank/DDBJ databases">
        <title>The Genome Sequence of Loa loa.</title>
        <authorList>
            <consortium name="The Broad Institute Genome Sequencing Platform"/>
            <consortium name="Broad Institute Genome Sequencing Center for Infectious Disease"/>
            <person name="Nutman T.B."/>
            <person name="Fink D.L."/>
            <person name="Russ C."/>
            <person name="Young S."/>
            <person name="Zeng Q."/>
            <person name="Gargeya S."/>
            <person name="Alvarado L."/>
            <person name="Berlin A."/>
            <person name="Chapman S.B."/>
            <person name="Chen Z."/>
            <person name="Freedman E."/>
            <person name="Gellesch M."/>
            <person name="Goldberg J."/>
            <person name="Griggs A."/>
            <person name="Gujja S."/>
            <person name="Heilman E.R."/>
            <person name="Heiman D."/>
            <person name="Howarth C."/>
            <person name="Mehta T."/>
            <person name="Neiman D."/>
            <person name="Pearson M."/>
            <person name="Roberts A."/>
            <person name="Saif S."/>
            <person name="Shea T."/>
            <person name="Shenoy N."/>
            <person name="Sisk P."/>
            <person name="Stolte C."/>
            <person name="Sykes S."/>
            <person name="White J."/>
            <person name="Yandava C."/>
            <person name="Haas B."/>
            <person name="Henn M.R."/>
            <person name="Nusbaum C."/>
            <person name="Birren B."/>
        </authorList>
    </citation>
    <scope>NUCLEOTIDE SEQUENCE [LARGE SCALE GENOMIC DNA]</scope>
</reference>
<keyword evidence="2 5" id="KW-0812">Transmembrane</keyword>
<dbReference type="SUPFAM" id="SSF81321">
    <property type="entry name" value="Family A G protein-coupled receptor-like"/>
    <property type="match status" value="1"/>
</dbReference>
<feature type="transmembrane region" description="Helical" evidence="5">
    <location>
        <begin position="47"/>
        <end position="71"/>
    </location>
</feature>
<feature type="transmembrane region" description="Helical" evidence="5">
    <location>
        <begin position="183"/>
        <end position="205"/>
    </location>
</feature>
<keyword evidence="4 5" id="KW-0472">Membrane</keyword>
<dbReference type="PANTHER" id="PTHR23017:SF3">
    <property type="entry name" value="G-PROTEIN COUPLED RECEPTORS FAMILY 1 PROFILE DOMAIN-CONTAINING PROTEIN"/>
    <property type="match status" value="1"/>
</dbReference>
<evidence type="ECO:0000256" key="2">
    <source>
        <dbReference type="ARBA" id="ARBA00022692"/>
    </source>
</evidence>
<feature type="transmembrane region" description="Helical" evidence="5">
    <location>
        <begin position="130"/>
        <end position="150"/>
    </location>
</feature>
<name>A0A1S0UFF1_LOALO</name>
<dbReference type="KEGG" id="loa:LOAG_18536"/>
<keyword evidence="3 5" id="KW-1133">Transmembrane helix</keyword>
<dbReference type="InParanoid" id="A0A1S0UFF1"/>
<dbReference type="OrthoDB" id="5825164at2759"/>
<evidence type="ECO:0000259" key="6">
    <source>
        <dbReference type="PROSITE" id="PS50262"/>
    </source>
</evidence>
<dbReference type="OMA" id="QIHLVIS"/>
<comment type="subcellular location">
    <subcellularLocation>
        <location evidence="1">Membrane</location>
    </subcellularLocation>
</comment>
<dbReference type="InterPro" id="IPR017452">
    <property type="entry name" value="GPCR_Rhodpsn_7TM"/>
</dbReference>
<feature type="transmembrane region" description="Helical" evidence="5">
    <location>
        <begin position="258"/>
        <end position="280"/>
    </location>
</feature>
<dbReference type="InterPro" id="IPR019430">
    <property type="entry name" value="7TM_GPCR_serpentine_rcpt_Srx"/>
</dbReference>
<evidence type="ECO:0000256" key="1">
    <source>
        <dbReference type="ARBA" id="ARBA00004370"/>
    </source>
</evidence>
<dbReference type="PROSITE" id="PS50262">
    <property type="entry name" value="G_PROTEIN_RECEP_F1_2"/>
    <property type="match status" value="1"/>
</dbReference>
<feature type="transmembrane region" description="Helical" evidence="5">
    <location>
        <begin position="12"/>
        <end position="35"/>
    </location>
</feature>
<feature type="transmembrane region" description="Helical" evidence="5">
    <location>
        <begin position="226"/>
        <end position="246"/>
    </location>
</feature>
<protein>
    <recommendedName>
        <fullName evidence="6">G-protein coupled receptors family 1 profile domain-containing protein</fullName>
    </recommendedName>
</protein>
<dbReference type="Pfam" id="PF10328">
    <property type="entry name" value="7TM_GPCR_Srx"/>
    <property type="match status" value="1"/>
</dbReference>
<sequence>MAGGVVFGDGQIAFLCITTVSLFGLLSNGFSLYIIRTRSLFRNAFGALCSSYLICNLEAIVLLLIWCTIVLSVKPPTLSSSTIFSIRLIGVLVNGAWFGSLFVHFFVALNRLCAIVYPIRYRELWSESKAFAAGIFSWTVGTSLCMVQLYKGCSFVFNENWNYTFLYQNSFCGKICAYTDTVISIGIIAATGCTDLTTLIKILAYRRTIRRNKVFSIVNAIKGRDVSFFKQSCILNSFYIGCIIMFKTNSYFFTDKWLLFASSAVALILMLSLDGFLLLVSYRIASRWRSDFRRTATSVLRVDNLKKFSKWRILKKSEISVYEMITS</sequence>